<dbReference type="InterPro" id="IPR025804">
    <property type="entry name" value="Pox/kineto_cap_MeTfrase"/>
</dbReference>
<dbReference type="SUPFAM" id="SSF48403">
    <property type="entry name" value="Ankyrin repeat"/>
    <property type="match status" value="1"/>
</dbReference>
<dbReference type="InterPro" id="IPR022894">
    <property type="entry name" value="Oligoribonuclease"/>
</dbReference>
<dbReference type="InterPro" id="IPR013520">
    <property type="entry name" value="Ribonucl_H"/>
</dbReference>
<dbReference type="InterPro" id="IPR000176">
    <property type="entry name" value="mRNA_MeTrfase-like"/>
</dbReference>
<feature type="domain" description="Exonuclease" evidence="12">
    <location>
        <begin position="133"/>
        <end position="316"/>
    </location>
</feature>
<dbReference type="SMART" id="SM00479">
    <property type="entry name" value="EXOIII"/>
    <property type="match status" value="1"/>
</dbReference>
<name>A0A815PRT1_ADIRI</name>
<evidence type="ECO:0000256" key="7">
    <source>
        <dbReference type="ARBA" id="ARBA00022839"/>
    </source>
</evidence>
<evidence type="ECO:0000313" key="13">
    <source>
        <dbReference type="EMBL" id="CAF1453003.1"/>
    </source>
</evidence>
<dbReference type="PROSITE" id="PS51612">
    <property type="entry name" value="SAM_MT_2O_PK"/>
    <property type="match status" value="1"/>
</dbReference>
<dbReference type="PROSITE" id="PS50088">
    <property type="entry name" value="ANK_REPEAT"/>
    <property type="match status" value="1"/>
</dbReference>
<dbReference type="NCBIfam" id="NF003765">
    <property type="entry name" value="PRK05359.1"/>
    <property type="match status" value="1"/>
</dbReference>
<dbReference type="InterPro" id="IPR012337">
    <property type="entry name" value="RNaseH-like_sf"/>
</dbReference>
<dbReference type="InterPro" id="IPR036770">
    <property type="entry name" value="Ankyrin_rpt-contain_sf"/>
</dbReference>
<dbReference type="SUPFAM" id="SSF53335">
    <property type="entry name" value="S-adenosyl-L-methionine-dependent methyltransferases"/>
    <property type="match status" value="1"/>
</dbReference>
<evidence type="ECO:0000313" key="14">
    <source>
        <dbReference type="Proteomes" id="UP000663828"/>
    </source>
</evidence>
<keyword evidence="8" id="KW-0648">Protein biosynthesis</keyword>
<accession>A0A815PRT1</accession>
<evidence type="ECO:0000256" key="9">
    <source>
        <dbReference type="ARBA" id="ARBA00034661"/>
    </source>
</evidence>
<dbReference type="Gene3D" id="3.30.420.10">
    <property type="entry name" value="Ribonuclease H-like superfamily/Ribonuclease H"/>
    <property type="match status" value="1"/>
</dbReference>
<evidence type="ECO:0000256" key="10">
    <source>
        <dbReference type="ARBA" id="ARBA00046511"/>
    </source>
</evidence>
<evidence type="ECO:0000256" key="3">
    <source>
        <dbReference type="ARBA" id="ARBA00015701"/>
    </source>
</evidence>
<keyword evidence="4" id="KW-0540">Nuclease</keyword>
<sequence length="728" mass="84672">MSMHDVNVALGRLFLAPDDRNQDKFLAILTEILREFGRATLEKWYDNKTPKKNSLLHELVEYGMTDAIRLVVTDYKFNINIKRVSDGITPCELAAEIGKGEICDLLVDLGAKVAQAEGSSTWRSDDEKLNSMNIIWLDLEMTSLETPEIMECAVIITDPNLKLLEKGSWVIHFDQSVLDGLGQWHQDTFKDEKDGGNNLFADCLKSKLTREQVEEELLAVIKRHCPEKMCSLAGSSIHIDKRVLEQEMPKVHSYIHYRIIDVSSFQAIMRRWTPWMEKKIKAQLARKGPVNVHHRAMDDIVWSISFMRELRTVFDQQPLRNGKNKHQGSYHNNHRPAFQHGGSEPYSTNTMKLPQINHSVVVNSELYADERRLVERLNHEKSYDVRRLKLDAKSQEIYDENPHLRELFINKDPLQFNEEEFNKAHRRLLTKLPSSVKISVNNPNKITTTEHWGQRKLLLPEIEFLTKYGNEPDYVVIYAGAAPGIHTGYLAALFPNVNFLLFDDKDFLIDSRRNMEVHKEKFTNEIAGSFNKSKKKILFICNVRTYTPALYGNNAAPNNDMFDQLQWFTTMKPFAALLNFRLPREPGWTEYLDGYPIIEPWASRKAMECRLLVKKDAKIIRYAHQEFESAQYYFQNVTRVTYYKHDMDSVHNEGLDHCYDCRAEIYIIQEYLKKVENIKDLEKLKQKTAEMSAEISQRIVDPTRKPIIDAPRKLNIIPKRSEDTNTNF</sequence>
<comment type="subcellular location">
    <subcellularLocation>
        <location evidence="1">Virion</location>
    </subcellularLocation>
</comment>
<dbReference type="AlphaFoldDB" id="A0A815PRT1"/>
<evidence type="ECO:0000256" key="6">
    <source>
        <dbReference type="ARBA" id="ARBA00022801"/>
    </source>
</evidence>
<comment type="caution">
    <text evidence="13">The sequence shown here is derived from an EMBL/GenBank/DDBJ whole genome shotgun (WGS) entry which is preliminary data.</text>
</comment>
<evidence type="ECO:0000256" key="11">
    <source>
        <dbReference type="PROSITE-ProRule" id="PRU00023"/>
    </source>
</evidence>
<dbReference type="Pfam" id="PF00929">
    <property type="entry name" value="RNase_T"/>
    <property type="match status" value="1"/>
</dbReference>
<evidence type="ECO:0000256" key="8">
    <source>
        <dbReference type="ARBA" id="ARBA00022917"/>
    </source>
</evidence>
<dbReference type="InterPro" id="IPR036397">
    <property type="entry name" value="RNaseH_sf"/>
</dbReference>
<keyword evidence="14" id="KW-1185">Reference proteome</keyword>
<dbReference type="Proteomes" id="UP000663828">
    <property type="component" value="Unassembled WGS sequence"/>
</dbReference>
<evidence type="ECO:0000256" key="4">
    <source>
        <dbReference type="ARBA" id="ARBA00022722"/>
    </source>
</evidence>
<evidence type="ECO:0000256" key="1">
    <source>
        <dbReference type="ARBA" id="ARBA00004328"/>
    </source>
</evidence>
<dbReference type="GO" id="GO:0004483">
    <property type="term" value="F:methyltransferase cap1 activity"/>
    <property type="evidence" value="ECO:0007669"/>
    <property type="project" value="UniProtKB-EC"/>
</dbReference>
<dbReference type="CDD" id="cd06135">
    <property type="entry name" value="Orn"/>
    <property type="match status" value="1"/>
</dbReference>
<keyword evidence="6" id="KW-0378">Hydrolase</keyword>
<dbReference type="InterPro" id="IPR002110">
    <property type="entry name" value="Ankyrin_rpt"/>
</dbReference>
<dbReference type="Gene3D" id="3.40.50.150">
    <property type="entry name" value="Vaccinia Virus protein VP39"/>
    <property type="match status" value="1"/>
</dbReference>
<keyword evidence="5" id="KW-0251">Elongation factor</keyword>
<dbReference type="SUPFAM" id="SSF53098">
    <property type="entry name" value="Ribonuclease H-like"/>
    <property type="match status" value="1"/>
</dbReference>
<dbReference type="GO" id="GO:0006370">
    <property type="term" value="P:7-methylguanosine mRNA capping"/>
    <property type="evidence" value="ECO:0007669"/>
    <property type="project" value="InterPro"/>
</dbReference>
<dbReference type="EC" id="2.1.1.57" evidence="2"/>
<keyword evidence="11" id="KW-0040">ANK repeat</keyword>
<dbReference type="GO" id="GO:0003746">
    <property type="term" value="F:translation elongation factor activity"/>
    <property type="evidence" value="ECO:0007669"/>
    <property type="project" value="UniProtKB-KW"/>
</dbReference>
<feature type="repeat" description="ANK" evidence="11">
    <location>
        <begin position="86"/>
        <end position="118"/>
    </location>
</feature>
<dbReference type="CDD" id="cd20760">
    <property type="entry name" value="capping_2-OMTase_Mimiviridae"/>
    <property type="match status" value="1"/>
</dbReference>
<evidence type="ECO:0000256" key="2">
    <source>
        <dbReference type="ARBA" id="ARBA00011923"/>
    </source>
</evidence>
<dbReference type="GO" id="GO:0003676">
    <property type="term" value="F:nucleic acid binding"/>
    <property type="evidence" value="ECO:0007669"/>
    <property type="project" value="InterPro"/>
</dbReference>
<dbReference type="GO" id="GO:0000175">
    <property type="term" value="F:3'-5'-RNA exonuclease activity"/>
    <property type="evidence" value="ECO:0007669"/>
    <property type="project" value="InterPro"/>
</dbReference>
<dbReference type="EMBL" id="CAJNOR010003844">
    <property type="protein sequence ID" value="CAF1453003.1"/>
    <property type="molecule type" value="Genomic_DNA"/>
</dbReference>
<comment type="subunit">
    <text evidence="10">Interacts with poly(A) polymerase catalytic subunit OPG063. Interacts with OPG109 and OPG123; these interactions might help linking transcription to capping and polyadenylation.</text>
</comment>
<evidence type="ECO:0000256" key="5">
    <source>
        <dbReference type="ARBA" id="ARBA00022768"/>
    </source>
</evidence>
<protein>
    <recommendedName>
        <fullName evidence="3">Cap-specific mRNA (nucleoside-2'-O-)-methyltransferase</fullName>
        <ecNumber evidence="2">2.1.1.57</ecNumber>
    </recommendedName>
</protein>
<organism evidence="13 14">
    <name type="scientific">Adineta ricciae</name>
    <name type="common">Rotifer</name>
    <dbReference type="NCBI Taxonomy" id="249248"/>
    <lineage>
        <taxon>Eukaryota</taxon>
        <taxon>Metazoa</taxon>
        <taxon>Spiralia</taxon>
        <taxon>Gnathifera</taxon>
        <taxon>Rotifera</taxon>
        <taxon>Eurotatoria</taxon>
        <taxon>Bdelloidea</taxon>
        <taxon>Adinetida</taxon>
        <taxon>Adinetidae</taxon>
        <taxon>Adineta</taxon>
    </lineage>
</organism>
<reference evidence="13" key="1">
    <citation type="submission" date="2021-02" db="EMBL/GenBank/DDBJ databases">
        <authorList>
            <person name="Nowell W R."/>
        </authorList>
    </citation>
    <scope>NUCLEOTIDE SEQUENCE</scope>
</reference>
<dbReference type="Gene3D" id="1.25.40.20">
    <property type="entry name" value="Ankyrin repeat-containing domain"/>
    <property type="match status" value="1"/>
</dbReference>
<evidence type="ECO:0000259" key="12">
    <source>
        <dbReference type="SMART" id="SM00479"/>
    </source>
</evidence>
<dbReference type="InterPro" id="IPR029063">
    <property type="entry name" value="SAM-dependent_MTases_sf"/>
</dbReference>
<comment type="function">
    <text evidence="9">Displays methyltransferase, positive regulation of the poly(A) polymerase and transcription elongation activities. Involved in the modification of both mRNA ends and in intermediate and late gene positive transcription elongation. At the mRNAs 5' end, methylates the ribose 2' OH group of the first transcribed nucleotide, thereby producing a 2'-O-methylpurine cap. At the 3' end, functions as a processivity factor which stimulates the activity of the viral poly(A) polymerase OPG063 that creates mRNA's poly(A) tail. In the presence of OPG102, OPG063 does not dissociate from the RNA allowing tail elongation to around 250 adenylates.</text>
</comment>
<gene>
    <name evidence="13" type="ORF">XAT740_LOCUS36990</name>
</gene>
<dbReference type="Pfam" id="PF01358">
    <property type="entry name" value="PARP_regulatory"/>
    <property type="match status" value="1"/>
</dbReference>
<keyword evidence="7" id="KW-0269">Exonuclease</keyword>
<proteinExistence type="predicted"/>